<dbReference type="GO" id="GO:0008168">
    <property type="term" value="F:methyltransferase activity"/>
    <property type="evidence" value="ECO:0007669"/>
    <property type="project" value="UniProtKB-KW"/>
</dbReference>
<gene>
    <name evidence="1" type="ORF">IV88_GL000922</name>
</gene>
<dbReference type="RefSeq" id="WP_057800147.1">
    <property type="nucleotide sequence ID" value="NZ_BJZZ01000028.1"/>
</dbReference>
<accession>A0A0R2NCF6</accession>
<dbReference type="SUPFAM" id="SSF53335">
    <property type="entry name" value="S-adenosyl-L-methionine-dependent methyltransferases"/>
    <property type="match status" value="1"/>
</dbReference>
<keyword evidence="2" id="KW-1185">Reference proteome</keyword>
<evidence type="ECO:0000313" key="2">
    <source>
        <dbReference type="Proteomes" id="UP000051249"/>
    </source>
</evidence>
<comment type="caution">
    <text evidence="1">The sequence shown here is derived from an EMBL/GenBank/DDBJ whole genome shotgun (WGS) entry which is preliminary data.</text>
</comment>
<dbReference type="AlphaFoldDB" id="A0A0R2NCF6"/>
<protein>
    <submittedName>
        <fullName evidence="1">SAM-dependent methyltransferase</fullName>
    </submittedName>
</protein>
<organism evidence="1 2">
    <name type="scientific">Pediococcus argentinicus</name>
    <dbReference type="NCBI Taxonomy" id="480391"/>
    <lineage>
        <taxon>Bacteria</taxon>
        <taxon>Bacillati</taxon>
        <taxon>Bacillota</taxon>
        <taxon>Bacilli</taxon>
        <taxon>Lactobacillales</taxon>
        <taxon>Lactobacillaceae</taxon>
        <taxon>Pediococcus</taxon>
    </lineage>
</organism>
<dbReference type="PATRIC" id="fig|480391.4.peg.937"/>
<dbReference type="EMBL" id="JQCQ01000029">
    <property type="protein sequence ID" value="KRO23525.1"/>
    <property type="molecule type" value="Genomic_DNA"/>
</dbReference>
<dbReference type="OrthoDB" id="2248737at2"/>
<dbReference type="InterPro" id="IPR029063">
    <property type="entry name" value="SAM-dependent_MTases_sf"/>
</dbReference>
<reference evidence="1 2" key="1">
    <citation type="journal article" date="2015" name="Genome Announc.">
        <title>Expanding the biotechnology potential of lactobacilli through comparative genomics of 213 strains and associated genera.</title>
        <authorList>
            <person name="Sun Z."/>
            <person name="Harris H.M."/>
            <person name="McCann A."/>
            <person name="Guo C."/>
            <person name="Argimon S."/>
            <person name="Zhang W."/>
            <person name="Yang X."/>
            <person name="Jeffery I.B."/>
            <person name="Cooney J.C."/>
            <person name="Kagawa T.F."/>
            <person name="Liu W."/>
            <person name="Song Y."/>
            <person name="Salvetti E."/>
            <person name="Wrobel A."/>
            <person name="Rasinkangas P."/>
            <person name="Parkhill J."/>
            <person name="Rea M.C."/>
            <person name="O'Sullivan O."/>
            <person name="Ritari J."/>
            <person name="Douillard F.P."/>
            <person name="Paul Ross R."/>
            <person name="Yang R."/>
            <person name="Briner A.E."/>
            <person name="Felis G.E."/>
            <person name="de Vos W.M."/>
            <person name="Barrangou R."/>
            <person name="Klaenhammer T.R."/>
            <person name="Caufield P.W."/>
            <person name="Cui Y."/>
            <person name="Zhang H."/>
            <person name="O'Toole P.W."/>
        </authorList>
    </citation>
    <scope>NUCLEOTIDE SEQUENCE [LARGE SCALE GENOMIC DNA]</scope>
    <source>
        <strain evidence="1 2">DSM 23026</strain>
    </source>
</reference>
<keyword evidence="1" id="KW-0808">Transferase</keyword>
<evidence type="ECO:0000313" key="1">
    <source>
        <dbReference type="EMBL" id="KRO23525.1"/>
    </source>
</evidence>
<dbReference type="GO" id="GO:0032259">
    <property type="term" value="P:methylation"/>
    <property type="evidence" value="ECO:0007669"/>
    <property type="project" value="UniProtKB-KW"/>
</dbReference>
<proteinExistence type="predicted"/>
<dbReference type="Proteomes" id="UP000051249">
    <property type="component" value="Unassembled WGS sequence"/>
</dbReference>
<sequence length="280" mass="32154">MKPKKLKKLRKQVRQSSAAPSYIKQLLKYRDTFSNFGEIVFLINNVIESDRLIARDLLPQQLPLLELPENIQDTIFEAIGKEHQMGDPVGDQLWDKYSRALPKLDQLLRSYRDYLEDTYGMWAYISAPFINDLSKYIDGKPTLEIMAGNGYISKGLRAHDQSVIATDSLEWQKENQTGRHLVTEVEKLDALTALDKYQNQVQYVIMSWSPDGVPIDQEVLATMREKLPDATLICIGEQNGATNTSDFWKQAKLVDPEATKTLNQHYSTFDLIHDQVYLIK</sequence>
<name>A0A0R2NCF6_9LACO</name>
<keyword evidence="1" id="KW-0489">Methyltransferase</keyword>